<evidence type="ECO:0000313" key="1">
    <source>
        <dbReference type="EMBL" id="KUM48303.1"/>
    </source>
</evidence>
<geneLocation type="mitochondrion" evidence="1"/>
<protein>
    <submittedName>
        <fullName evidence="1">Uncharacterized protein</fullName>
    </submittedName>
</protein>
<organism evidence="1">
    <name type="scientific">Picea glauca</name>
    <name type="common">White spruce</name>
    <name type="synonym">Pinus glauca</name>
    <dbReference type="NCBI Taxonomy" id="3330"/>
    <lineage>
        <taxon>Eukaryota</taxon>
        <taxon>Viridiplantae</taxon>
        <taxon>Streptophyta</taxon>
        <taxon>Embryophyta</taxon>
        <taxon>Tracheophyta</taxon>
        <taxon>Spermatophyta</taxon>
        <taxon>Pinopsida</taxon>
        <taxon>Pinidae</taxon>
        <taxon>Conifers I</taxon>
        <taxon>Pinales</taxon>
        <taxon>Pinaceae</taxon>
        <taxon>Picea</taxon>
    </lineage>
</organism>
<proteinExistence type="predicted"/>
<name>A0A124GNB9_PICGL</name>
<dbReference type="AlphaFoldDB" id="A0A124GNB9"/>
<accession>A0A124GNB9</accession>
<comment type="caution">
    <text evidence="1">The sequence shown here is derived from an EMBL/GenBank/DDBJ whole genome shotgun (WGS) entry which is preliminary data.</text>
</comment>
<gene>
    <name evidence="1" type="ORF">ABT39_MTgene5303</name>
</gene>
<keyword evidence="1" id="KW-0496">Mitochondrion</keyword>
<sequence>MCVTTISFECLCTLCNDPMFLASCWFPNSQCSLLCPRVYCCMHLSLSCILCVLKKDILSLCSMLLHKTPLLEKQSTSSCCRCLQWESSPLTDFFCTATISISSLLDFVLNISLYICAFPQYLLLQSVIPSSSICDLSCCNLCLSFLVTTSTAHLLLSHASPARPELSHVPTKTFHCLFSYNLQRFLWCSQHLLLETTQHGVTCSTCYTSPRLNYS</sequence>
<reference evidence="1" key="1">
    <citation type="journal article" date="2015" name="Genome Biol. Evol.">
        <title>Organellar Genomes of White Spruce (Picea glauca): Assembly and Annotation.</title>
        <authorList>
            <person name="Jackman S.D."/>
            <person name="Warren R.L."/>
            <person name="Gibb E.A."/>
            <person name="Vandervalk B.P."/>
            <person name="Mohamadi H."/>
            <person name="Chu J."/>
            <person name="Raymond A."/>
            <person name="Pleasance S."/>
            <person name="Coope R."/>
            <person name="Wildung M.R."/>
            <person name="Ritland C.E."/>
            <person name="Bousquet J."/>
            <person name="Jones S.J."/>
            <person name="Bohlmann J."/>
            <person name="Birol I."/>
        </authorList>
    </citation>
    <scope>NUCLEOTIDE SEQUENCE [LARGE SCALE GENOMIC DNA]</scope>
    <source>
        <tissue evidence="1">Flushing bud</tissue>
    </source>
</reference>
<dbReference type="EMBL" id="LKAM01000006">
    <property type="protein sequence ID" value="KUM48303.1"/>
    <property type="molecule type" value="Genomic_DNA"/>
</dbReference>